<evidence type="ECO:0000256" key="6">
    <source>
        <dbReference type="ARBA" id="ARBA00023136"/>
    </source>
</evidence>
<dbReference type="InterPro" id="IPR015720">
    <property type="entry name" value="Emp24-like"/>
</dbReference>
<dbReference type="OrthoDB" id="62956at2759"/>
<keyword evidence="4 9" id="KW-0732">Signal</keyword>
<dbReference type="GO" id="GO:0016020">
    <property type="term" value="C:membrane"/>
    <property type="evidence" value="ECO:0007669"/>
    <property type="project" value="UniProtKB-SubCell"/>
</dbReference>
<dbReference type="PROSITE" id="PS50866">
    <property type="entry name" value="GOLD"/>
    <property type="match status" value="1"/>
</dbReference>
<evidence type="ECO:0000256" key="8">
    <source>
        <dbReference type="SAM" id="Phobius"/>
    </source>
</evidence>
<evidence type="ECO:0000256" key="4">
    <source>
        <dbReference type="ARBA" id="ARBA00022729"/>
    </source>
</evidence>
<dbReference type="KEGG" id="pmal:PMUG01_14031200"/>
<protein>
    <submittedName>
        <fullName evidence="11">Cop-coated vesicle membrane protein p24, putative</fullName>
    </submittedName>
</protein>
<proteinExistence type="inferred from homology"/>
<dbReference type="VEuPathDB" id="PlasmoDB:PmUG01_14031200"/>
<dbReference type="GeneID" id="39871623"/>
<comment type="similarity">
    <text evidence="2 7">Belongs to the EMP24/GP25L family.</text>
</comment>
<evidence type="ECO:0000256" key="2">
    <source>
        <dbReference type="ARBA" id="ARBA00007104"/>
    </source>
</evidence>
<gene>
    <name evidence="11" type="primary">PmUG01_14031200</name>
    <name evidence="11" type="ORF">PMUG01_14031200</name>
</gene>
<dbReference type="EMBL" id="LT594635">
    <property type="protein sequence ID" value="SCP03258.1"/>
    <property type="molecule type" value="Genomic_DNA"/>
</dbReference>
<keyword evidence="12" id="KW-1185">Reference proteome</keyword>
<dbReference type="Proteomes" id="UP000219813">
    <property type="component" value="Chromosome 14"/>
</dbReference>
<evidence type="ECO:0000256" key="3">
    <source>
        <dbReference type="ARBA" id="ARBA00022692"/>
    </source>
</evidence>
<dbReference type="Pfam" id="PF01105">
    <property type="entry name" value="EMP24_GP25L"/>
    <property type="match status" value="1"/>
</dbReference>
<comment type="subcellular location">
    <subcellularLocation>
        <location evidence="1 7">Membrane</location>
        <topology evidence="1 7">Single-pass type I membrane protein</topology>
    </subcellularLocation>
</comment>
<dbReference type="SMART" id="SM01190">
    <property type="entry name" value="EMP24_GP25L"/>
    <property type="match status" value="1"/>
</dbReference>
<accession>A0A1D3TE91</accession>
<dbReference type="OMA" id="QEKMMET"/>
<organism evidence="11 12">
    <name type="scientific">Plasmodium malariae</name>
    <dbReference type="NCBI Taxonomy" id="5858"/>
    <lineage>
        <taxon>Eukaryota</taxon>
        <taxon>Sar</taxon>
        <taxon>Alveolata</taxon>
        <taxon>Apicomplexa</taxon>
        <taxon>Aconoidasida</taxon>
        <taxon>Haemosporida</taxon>
        <taxon>Plasmodiidae</taxon>
        <taxon>Plasmodium</taxon>
        <taxon>Plasmodium (Plasmodium)</taxon>
    </lineage>
</organism>
<dbReference type="PANTHER" id="PTHR22811">
    <property type="entry name" value="TRANSMEMBRANE EMP24 DOMAIN-CONTAINING PROTEIN"/>
    <property type="match status" value="1"/>
</dbReference>
<keyword evidence="3 7" id="KW-0812">Transmembrane</keyword>
<feature type="chain" id="PRO_5008921418" evidence="9">
    <location>
        <begin position="24"/>
        <end position="201"/>
    </location>
</feature>
<name>A0A1D3TE91_PLAMA</name>
<feature type="transmembrane region" description="Helical" evidence="8">
    <location>
        <begin position="169"/>
        <end position="191"/>
    </location>
</feature>
<reference evidence="11 12" key="1">
    <citation type="submission" date="2016-06" db="EMBL/GenBank/DDBJ databases">
        <authorList>
            <consortium name="Pathogen Informatics"/>
        </authorList>
    </citation>
    <scope>NUCLEOTIDE SEQUENCE [LARGE SCALE GENOMIC DNA]</scope>
</reference>
<feature type="domain" description="GOLD" evidence="10">
    <location>
        <begin position="33"/>
        <end position="114"/>
    </location>
</feature>
<evidence type="ECO:0000313" key="12">
    <source>
        <dbReference type="Proteomes" id="UP000219813"/>
    </source>
</evidence>
<evidence type="ECO:0000256" key="1">
    <source>
        <dbReference type="ARBA" id="ARBA00004479"/>
    </source>
</evidence>
<evidence type="ECO:0000256" key="5">
    <source>
        <dbReference type="ARBA" id="ARBA00022989"/>
    </source>
</evidence>
<sequence>MILLNNSLFGFFFLVVLLQITQCTHFLVAPFEKDCFHFKVDVNNIIVGSYEIIETNAACTISIVKRHYNKKENVFTSEKEQEKFELEALNAGIYSFCYENKKNSELTIMFTLRIKEGHHVGDLDYGTVDDVQQISNKASEFLEVFDEQERMMENADLYKQFNEKMNSKLILWSEIQIVLLILLTLIHIYFIKSFFEIKTIV</sequence>
<keyword evidence="5 8" id="KW-1133">Transmembrane helix</keyword>
<dbReference type="AlphaFoldDB" id="A0A1D3TE91"/>
<dbReference type="RefSeq" id="XP_028864213.1">
    <property type="nucleotide sequence ID" value="XM_029007867.1"/>
</dbReference>
<evidence type="ECO:0000256" key="9">
    <source>
        <dbReference type="SAM" id="SignalP"/>
    </source>
</evidence>
<evidence type="ECO:0000313" key="11">
    <source>
        <dbReference type="EMBL" id="SCP03258.1"/>
    </source>
</evidence>
<keyword evidence="6 8" id="KW-0472">Membrane</keyword>
<dbReference type="InterPro" id="IPR009038">
    <property type="entry name" value="GOLD_dom"/>
</dbReference>
<evidence type="ECO:0000256" key="7">
    <source>
        <dbReference type="RuleBase" id="RU003827"/>
    </source>
</evidence>
<evidence type="ECO:0000259" key="10">
    <source>
        <dbReference type="PROSITE" id="PS50866"/>
    </source>
</evidence>
<feature type="signal peptide" evidence="9">
    <location>
        <begin position="1"/>
        <end position="23"/>
    </location>
</feature>